<protein>
    <submittedName>
        <fullName evidence="1">Uncharacterized protein</fullName>
    </submittedName>
</protein>
<dbReference type="Proteomes" id="UP000075243">
    <property type="component" value="Unassembled WGS sequence"/>
</dbReference>
<evidence type="ECO:0000313" key="1">
    <source>
        <dbReference type="EMBL" id="KYP33989.1"/>
    </source>
</evidence>
<reference evidence="1" key="1">
    <citation type="journal article" date="2012" name="Nat. Biotechnol.">
        <title>Draft genome sequence of pigeonpea (Cajanus cajan), an orphan legume crop of resource-poor farmers.</title>
        <authorList>
            <person name="Varshney R.K."/>
            <person name="Chen W."/>
            <person name="Li Y."/>
            <person name="Bharti A.K."/>
            <person name="Saxena R.K."/>
            <person name="Schlueter J.A."/>
            <person name="Donoghue M.T."/>
            <person name="Azam S."/>
            <person name="Fan G."/>
            <person name="Whaley A.M."/>
            <person name="Farmer A.D."/>
            <person name="Sheridan J."/>
            <person name="Iwata A."/>
            <person name="Tuteja R."/>
            <person name="Penmetsa R.V."/>
            <person name="Wu W."/>
            <person name="Upadhyaya H.D."/>
            <person name="Yang S.P."/>
            <person name="Shah T."/>
            <person name="Saxena K.B."/>
            <person name="Michael T."/>
            <person name="McCombie W.R."/>
            <person name="Yang B."/>
            <person name="Zhang G."/>
            <person name="Yang H."/>
            <person name="Wang J."/>
            <person name="Spillane C."/>
            <person name="Cook D.R."/>
            <person name="May G.D."/>
            <person name="Xu X."/>
            <person name="Jackson S.A."/>
        </authorList>
    </citation>
    <scope>NUCLEOTIDE SEQUENCE [LARGE SCALE GENOMIC DNA]</scope>
</reference>
<evidence type="ECO:0000313" key="2">
    <source>
        <dbReference type="Proteomes" id="UP000075243"/>
    </source>
</evidence>
<gene>
    <name evidence="1" type="ORF">KK1_045097</name>
</gene>
<accession>A0A151QUN8</accession>
<organism evidence="1 2">
    <name type="scientific">Cajanus cajan</name>
    <name type="common">Pigeon pea</name>
    <name type="synonym">Cajanus indicus</name>
    <dbReference type="NCBI Taxonomy" id="3821"/>
    <lineage>
        <taxon>Eukaryota</taxon>
        <taxon>Viridiplantae</taxon>
        <taxon>Streptophyta</taxon>
        <taxon>Embryophyta</taxon>
        <taxon>Tracheophyta</taxon>
        <taxon>Spermatophyta</taxon>
        <taxon>Magnoliopsida</taxon>
        <taxon>eudicotyledons</taxon>
        <taxon>Gunneridae</taxon>
        <taxon>Pentapetalae</taxon>
        <taxon>rosids</taxon>
        <taxon>fabids</taxon>
        <taxon>Fabales</taxon>
        <taxon>Fabaceae</taxon>
        <taxon>Papilionoideae</taxon>
        <taxon>50 kb inversion clade</taxon>
        <taxon>NPAAA clade</taxon>
        <taxon>indigoferoid/millettioid clade</taxon>
        <taxon>Phaseoleae</taxon>
        <taxon>Cajanus</taxon>
    </lineage>
</organism>
<dbReference type="AlphaFoldDB" id="A0A151QUN8"/>
<dbReference type="EMBL" id="KQ484713">
    <property type="protein sequence ID" value="KYP33989.1"/>
    <property type="molecule type" value="Genomic_DNA"/>
</dbReference>
<dbReference type="Gramene" id="C.cajan_40235.t">
    <property type="protein sequence ID" value="C.cajan_40235.t.cds1"/>
    <property type="gene ID" value="C.cajan_40235"/>
</dbReference>
<sequence>MMRDAVTLNLYSGFKVGSYQMEVNLLQFADDTLFLIWGGNPGQCCYSKVHPQMFRAHLRTKNKLP</sequence>
<name>A0A151QUN8_CAJCA</name>
<proteinExistence type="predicted"/>
<keyword evidence="2" id="KW-1185">Reference proteome</keyword>